<feature type="transmembrane region" description="Helical" evidence="6">
    <location>
        <begin position="280"/>
        <end position="297"/>
    </location>
</feature>
<dbReference type="InterPro" id="IPR005018">
    <property type="entry name" value="DOMON_domain"/>
</dbReference>
<dbReference type="InterPro" id="IPR045265">
    <property type="entry name" value="AIR12_DOMON"/>
</dbReference>
<protein>
    <recommendedName>
        <fullName evidence="7">DOMON domain-containing protein</fullName>
    </recommendedName>
</protein>
<keyword evidence="6" id="KW-0812">Transmembrane</keyword>
<dbReference type="GO" id="GO:0016020">
    <property type="term" value="C:membrane"/>
    <property type="evidence" value="ECO:0007669"/>
    <property type="project" value="UniProtKB-SubCell"/>
</dbReference>
<reference evidence="9" key="2">
    <citation type="journal article" date="2017" name="Nat. Plants">
        <title>The Aegilops tauschii genome reveals multiple impacts of transposons.</title>
        <authorList>
            <person name="Zhao G."/>
            <person name="Zou C."/>
            <person name="Li K."/>
            <person name="Wang K."/>
            <person name="Li T."/>
            <person name="Gao L."/>
            <person name="Zhang X."/>
            <person name="Wang H."/>
            <person name="Yang Z."/>
            <person name="Liu X."/>
            <person name="Jiang W."/>
            <person name="Mao L."/>
            <person name="Kong X."/>
            <person name="Jiao Y."/>
            <person name="Jia J."/>
        </authorList>
    </citation>
    <scope>NUCLEOTIDE SEQUENCE [LARGE SCALE GENOMIC DNA]</scope>
    <source>
        <strain evidence="9">cv. AL8/78</strain>
    </source>
</reference>
<evidence type="ECO:0000256" key="2">
    <source>
        <dbReference type="ARBA" id="ARBA00022448"/>
    </source>
</evidence>
<keyword evidence="3" id="KW-0732">Signal</keyword>
<keyword evidence="9" id="KW-1185">Reference proteome</keyword>
<reference evidence="8" key="4">
    <citation type="submission" date="2019-03" db="UniProtKB">
        <authorList>
            <consortium name="EnsemblPlants"/>
        </authorList>
    </citation>
    <scope>IDENTIFICATION</scope>
</reference>
<keyword evidence="2" id="KW-0813">Transport</keyword>
<evidence type="ECO:0000313" key="9">
    <source>
        <dbReference type="Proteomes" id="UP000015105"/>
    </source>
</evidence>
<evidence type="ECO:0000256" key="5">
    <source>
        <dbReference type="SAM" id="MobiDB-lite"/>
    </source>
</evidence>
<proteinExistence type="predicted"/>
<dbReference type="EnsemblPlants" id="AET5Gv20650400.1">
    <property type="protein sequence ID" value="AET5Gv20650400.1"/>
    <property type="gene ID" value="AET5Gv20650400"/>
</dbReference>
<keyword evidence="4 6" id="KW-0472">Membrane</keyword>
<evidence type="ECO:0000256" key="1">
    <source>
        <dbReference type="ARBA" id="ARBA00004370"/>
    </source>
</evidence>
<evidence type="ECO:0000256" key="6">
    <source>
        <dbReference type="SAM" id="Phobius"/>
    </source>
</evidence>
<dbReference type="PANTHER" id="PTHR23130:SF222">
    <property type="entry name" value="DOMON DOMAIN-CONTAINING PROTEIN"/>
    <property type="match status" value="1"/>
</dbReference>
<evidence type="ECO:0000256" key="3">
    <source>
        <dbReference type="ARBA" id="ARBA00022729"/>
    </source>
</evidence>
<feature type="compositionally biased region" description="Low complexity" evidence="5">
    <location>
        <begin position="238"/>
        <end position="259"/>
    </location>
</feature>
<feature type="region of interest" description="Disordered" evidence="5">
    <location>
        <begin position="238"/>
        <end position="276"/>
    </location>
</feature>
<feature type="domain" description="DOMON" evidence="7">
    <location>
        <begin position="88"/>
        <end position="203"/>
    </location>
</feature>
<sequence length="298" mass="29936">YLNHQVVASLLTLPSCFIKEQKPLGSLTTSIAQKMASATQQHRRRRAILQLAALLVLVSPAAAAGGACKSEKFPAGKSYETCADLPALGAALHWTYDAAASSLSVAFAAKPASGAGWVSWGINPTGDGMKGAQALLAFKSGATYVVNTYNLTGYKPLSPASTPIAFKATGLAADEGAGGKVRLYGTLQLPKGMESVNHIWQVGSAVANGVPAKHAFGQENLDAKGKLVLAGAGAPEAAPAPAAGDSSAESGSVEAESPSLPTPSGGKKSPPAGAASTTHASAPVLIVLLALVGFLAIV</sequence>
<name>A0A453L6W2_AEGTS</name>
<evidence type="ECO:0000313" key="8">
    <source>
        <dbReference type="EnsemblPlants" id="AET5Gv20650400.1"/>
    </source>
</evidence>
<dbReference type="STRING" id="200361.A0A453L6W2"/>
<dbReference type="Proteomes" id="UP000015105">
    <property type="component" value="Chromosome 5D"/>
</dbReference>
<keyword evidence="6" id="KW-1133">Transmembrane helix</keyword>
<dbReference type="PANTHER" id="PTHR23130">
    <property type="entry name" value="CYTOCHROME B561 AND DOMON DOMAIN-CONTAINING PROTEIN"/>
    <property type="match status" value="1"/>
</dbReference>
<organism evidence="8 9">
    <name type="scientific">Aegilops tauschii subsp. strangulata</name>
    <name type="common">Goatgrass</name>
    <dbReference type="NCBI Taxonomy" id="200361"/>
    <lineage>
        <taxon>Eukaryota</taxon>
        <taxon>Viridiplantae</taxon>
        <taxon>Streptophyta</taxon>
        <taxon>Embryophyta</taxon>
        <taxon>Tracheophyta</taxon>
        <taxon>Spermatophyta</taxon>
        <taxon>Magnoliopsida</taxon>
        <taxon>Liliopsida</taxon>
        <taxon>Poales</taxon>
        <taxon>Poaceae</taxon>
        <taxon>BOP clade</taxon>
        <taxon>Pooideae</taxon>
        <taxon>Triticodae</taxon>
        <taxon>Triticeae</taxon>
        <taxon>Triticinae</taxon>
        <taxon>Aegilops</taxon>
    </lineage>
</organism>
<reference evidence="8" key="3">
    <citation type="journal article" date="2017" name="Nature">
        <title>Genome sequence of the progenitor of the wheat D genome Aegilops tauschii.</title>
        <authorList>
            <person name="Luo M.C."/>
            <person name="Gu Y.Q."/>
            <person name="Puiu D."/>
            <person name="Wang H."/>
            <person name="Twardziok S.O."/>
            <person name="Deal K.R."/>
            <person name="Huo N."/>
            <person name="Zhu T."/>
            <person name="Wang L."/>
            <person name="Wang Y."/>
            <person name="McGuire P.E."/>
            <person name="Liu S."/>
            <person name="Long H."/>
            <person name="Ramasamy R.K."/>
            <person name="Rodriguez J.C."/>
            <person name="Van S.L."/>
            <person name="Yuan L."/>
            <person name="Wang Z."/>
            <person name="Xia Z."/>
            <person name="Xiao L."/>
            <person name="Anderson O.D."/>
            <person name="Ouyang S."/>
            <person name="Liang Y."/>
            <person name="Zimin A.V."/>
            <person name="Pertea G."/>
            <person name="Qi P."/>
            <person name="Bennetzen J.L."/>
            <person name="Dai X."/>
            <person name="Dawson M.W."/>
            <person name="Muller H.G."/>
            <person name="Kugler K."/>
            <person name="Rivarola-Duarte L."/>
            <person name="Spannagl M."/>
            <person name="Mayer K.F.X."/>
            <person name="Lu F.H."/>
            <person name="Bevan M.W."/>
            <person name="Leroy P."/>
            <person name="Li P."/>
            <person name="You F.M."/>
            <person name="Sun Q."/>
            <person name="Liu Z."/>
            <person name="Lyons E."/>
            <person name="Wicker T."/>
            <person name="Salzberg S.L."/>
            <person name="Devos K.M."/>
            <person name="Dvorak J."/>
        </authorList>
    </citation>
    <scope>NUCLEOTIDE SEQUENCE [LARGE SCALE GENOMIC DNA]</scope>
    <source>
        <strain evidence="8">cv. AL8/78</strain>
    </source>
</reference>
<dbReference type="CDD" id="cd09629">
    <property type="entry name" value="DOMON_CIL1_like"/>
    <property type="match status" value="1"/>
</dbReference>
<dbReference type="Gramene" id="AET5Gv20650400.1">
    <property type="protein sequence ID" value="AET5Gv20650400.1"/>
    <property type="gene ID" value="AET5Gv20650400"/>
</dbReference>
<dbReference type="PROSITE" id="PS50836">
    <property type="entry name" value="DOMON"/>
    <property type="match status" value="1"/>
</dbReference>
<reference evidence="8" key="5">
    <citation type="journal article" date="2021" name="G3 (Bethesda)">
        <title>Aegilops tauschii genome assembly Aet v5.0 features greater sequence contiguity and improved annotation.</title>
        <authorList>
            <person name="Wang L."/>
            <person name="Zhu T."/>
            <person name="Rodriguez J.C."/>
            <person name="Deal K.R."/>
            <person name="Dubcovsky J."/>
            <person name="McGuire P.E."/>
            <person name="Lux T."/>
            <person name="Spannagl M."/>
            <person name="Mayer K.F.X."/>
            <person name="Baldrich P."/>
            <person name="Meyers B.C."/>
            <person name="Huo N."/>
            <person name="Gu Y.Q."/>
            <person name="Zhou H."/>
            <person name="Devos K.M."/>
            <person name="Bennetzen J.L."/>
            <person name="Unver T."/>
            <person name="Budak H."/>
            <person name="Gulick P.J."/>
            <person name="Galiba G."/>
            <person name="Kalapos B."/>
            <person name="Nelson D.R."/>
            <person name="Li P."/>
            <person name="You F.M."/>
            <person name="Luo M.C."/>
            <person name="Dvorak J."/>
        </authorList>
    </citation>
    <scope>NUCLEOTIDE SEQUENCE [LARGE SCALE GENOMIC DNA]</scope>
    <source>
        <strain evidence="8">cv. AL8/78</strain>
    </source>
</reference>
<comment type="subcellular location">
    <subcellularLocation>
        <location evidence="1">Membrane</location>
    </subcellularLocation>
</comment>
<evidence type="ECO:0000256" key="4">
    <source>
        <dbReference type="ARBA" id="ARBA00023136"/>
    </source>
</evidence>
<dbReference type="AlphaFoldDB" id="A0A453L6W2"/>
<evidence type="ECO:0000259" key="7">
    <source>
        <dbReference type="PROSITE" id="PS50836"/>
    </source>
</evidence>
<dbReference type="Pfam" id="PF04526">
    <property type="entry name" value="DUF568"/>
    <property type="match status" value="1"/>
</dbReference>
<accession>A0A453L6W2</accession>
<reference evidence="9" key="1">
    <citation type="journal article" date="2014" name="Science">
        <title>Ancient hybridizations among the ancestral genomes of bread wheat.</title>
        <authorList>
            <consortium name="International Wheat Genome Sequencing Consortium,"/>
            <person name="Marcussen T."/>
            <person name="Sandve S.R."/>
            <person name="Heier L."/>
            <person name="Spannagl M."/>
            <person name="Pfeifer M."/>
            <person name="Jakobsen K.S."/>
            <person name="Wulff B.B."/>
            <person name="Steuernagel B."/>
            <person name="Mayer K.F."/>
            <person name="Olsen O.A."/>
        </authorList>
    </citation>
    <scope>NUCLEOTIDE SEQUENCE [LARGE SCALE GENOMIC DNA]</scope>
    <source>
        <strain evidence="9">cv. AL8/78</strain>
    </source>
</reference>